<organism evidence="1 2">
    <name type="scientific">Metamycoplasma equirhinis</name>
    <dbReference type="NCBI Taxonomy" id="92402"/>
    <lineage>
        <taxon>Bacteria</taxon>
        <taxon>Bacillati</taxon>
        <taxon>Mycoplasmatota</taxon>
        <taxon>Mycoplasmoidales</taxon>
        <taxon>Metamycoplasmataceae</taxon>
        <taxon>Metamycoplasma</taxon>
    </lineage>
</organism>
<evidence type="ECO:0000313" key="1">
    <source>
        <dbReference type="EMBL" id="WPB53686.1"/>
    </source>
</evidence>
<keyword evidence="1" id="KW-0378">Hydrolase</keyword>
<protein>
    <submittedName>
        <fullName evidence="1">SGNH/GDSL hydrolase family protein</fullName>
    </submittedName>
</protein>
<dbReference type="SUPFAM" id="SSF52266">
    <property type="entry name" value="SGNH hydrolase"/>
    <property type="match status" value="1"/>
</dbReference>
<name>A0ABZ0PA79_9BACT</name>
<sequence length="725" mass="85234">MNKTSETLNQYYKLLTHEDKILRTPINYVAIGDFFAAGFNSKLGFNTNGKLLNGEITGLDYPSFFALAMRDNNIPINSFINLSMPSGNIDFISALIKNDKKSLKSQEAKIDMVQSIDWQSNNIYKNFFSQIFNNWNISKNDFQAFSHRLKDANLITITLGFVDLFFEIPFSKILKLNKLEKEQKMSQIDLIANSLDIVATKIIDKYVDLINELKKLNKQAQIVITNYAKPLMAIESIFESFIWKDNANKFNVFNYLNNLLNYIIKKVANISNVNFVDVYDEAFWGKNSSWLNENIFSVFCTEKGYKKVAYDLFAKLSLNKNKINELFINTEFKDKYIENENYWTNDLFSYHRLFNIGDNLTIFKNIYEKNKNYKLLINTKLENNLSQNLSSYLNISDFLILLERFENYNFYKIARKILNERFIDAPQNYQSVELLKTFLDNNENSKETFLTLLRNGKVDKILFILQNKLKSISQANPITYAILCKELTNIIKQNQSYVYGIFKLFFDSEIVTKNKNEIKLIIIQFINDIINSDLLNFLFKIKNNDRSQKIKSYLYSLNSFGEIVDFVIDAIINYSDIYRKLKDFDELWTIFITQNKFKLIYLLFKLFNELTEKNKFEQTIEFIYQTILSSFRSQKLEPNDERELKASIVKILNITKSNSDFTKGCITSFLNNIKNISFYDLLYSKTKTYKLSLRMFFSFNSHFIISSKIVTSLLKIKRIIKKNKI</sequence>
<keyword evidence="2" id="KW-1185">Reference proteome</keyword>
<evidence type="ECO:0000313" key="2">
    <source>
        <dbReference type="Proteomes" id="UP001303601"/>
    </source>
</evidence>
<reference evidence="1" key="1">
    <citation type="submission" date="2023-11" db="EMBL/GenBank/DDBJ databases">
        <title>Completed genome sequence of Mycoplasma equirhinis type strain M432/72.</title>
        <authorList>
            <person name="Spergser J."/>
        </authorList>
    </citation>
    <scope>NUCLEOTIDE SEQUENCE [LARGE SCALE GENOMIC DNA]</scope>
    <source>
        <strain evidence="1">M432/72</strain>
    </source>
</reference>
<dbReference type="GeneID" id="94493585"/>
<dbReference type="Gene3D" id="3.40.50.1110">
    <property type="entry name" value="SGNH hydrolase"/>
    <property type="match status" value="1"/>
</dbReference>
<dbReference type="EMBL" id="CP137845">
    <property type="protein sequence ID" value="WPB53686.1"/>
    <property type="molecule type" value="Genomic_DNA"/>
</dbReference>
<accession>A0ABZ0PA79</accession>
<dbReference type="InterPro" id="IPR036514">
    <property type="entry name" value="SGNH_hydro_sf"/>
</dbReference>
<gene>
    <name evidence="1" type="ORF">R9B83_01700</name>
</gene>
<dbReference type="GO" id="GO:0016787">
    <property type="term" value="F:hydrolase activity"/>
    <property type="evidence" value="ECO:0007669"/>
    <property type="project" value="UniProtKB-KW"/>
</dbReference>
<proteinExistence type="predicted"/>
<dbReference type="Proteomes" id="UP001303601">
    <property type="component" value="Chromosome"/>
</dbReference>
<dbReference type="RefSeq" id="WP_140031665.1">
    <property type="nucleotide sequence ID" value="NZ_CP137845.1"/>
</dbReference>